<gene>
    <name evidence="3" type="ordered locus">Rahaq_3603</name>
</gene>
<accession>A0A0H3FGK1</accession>
<dbReference type="AlphaFoldDB" id="A0A0H3FGK1"/>
<dbReference type="HOGENOM" id="CLU_2737154_0_0_6"/>
<dbReference type="eggNOG" id="ENOG5031RTI">
    <property type="taxonomic scope" value="Bacteria"/>
</dbReference>
<evidence type="ECO:0000313" key="3">
    <source>
        <dbReference type="EMBL" id="ADW75193.1"/>
    </source>
</evidence>
<evidence type="ECO:0000256" key="2">
    <source>
        <dbReference type="SAM" id="SignalP"/>
    </source>
</evidence>
<reference evidence="3 4" key="2">
    <citation type="journal article" date="2012" name="J. Bacteriol.">
        <title>Complete Genome Sequence of Rahnella sp. Strain Y9602, a Gammaproteobacterium Isolate from Metal- and Radionuclide-Contaminated Soil.</title>
        <authorList>
            <person name="Martinez R.J."/>
            <person name="Bruce D."/>
            <person name="Detter C."/>
            <person name="Goodwin L.A."/>
            <person name="Han J."/>
            <person name="Han C.S."/>
            <person name="Held B."/>
            <person name="Land M.L."/>
            <person name="Mikhailova N."/>
            <person name="Nolan M."/>
            <person name="Pennacchio L."/>
            <person name="Pitluck S."/>
            <person name="Tapia R."/>
            <person name="Woyke T."/>
            <person name="Sobecky P.A."/>
        </authorList>
    </citation>
    <scope>NUCLEOTIDE SEQUENCE [LARGE SCALE GENOMIC DNA]</scope>
    <source>
        <strain evidence="3 4">Y9602</strain>
    </source>
</reference>
<feature type="region of interest" description="Disordered" evidence="1">
    <location>
        <begin position="51"/>
        <end position="71"/>
    </location>
</feature>
<name>A0A0H3FGK1_RAHSY</name>
<keyword evidence="2" id="KW-0732">Signal</keyword>
<dbReference type="Proteomes" id="UP000007257">
    <property type="component" value="Chromosome"/>
</dbReference>
<protein>
    <recommendedName>
        <fullName evidence="5">Exopolysaccharide production protein YjbE</fullName>
    </recommendedName>
</protein>
<feature type="chain" id="PRO_5002608963" description="Exopolysaccharide production protein YjbE" evidence="2">
    <location>
        <begin position="24"/>
        <end position="71"/>
    </location>
</feature>
<feature type="signal peptide" evidence="2">
    <location>
        <begin position="1"/>
        <end position="23"/>
    </location>
</feature>
<sequence precursor="true">MRKFMFSVIALMLLPLYSQTTSAAELSSGETVAAVVGTSGAILAAGLIAVGNDDSDGNSNTNTSTTTTTSR</sequence>
<evidence type="ECO:0008006" key="5">
    <source>
        <dbReference type="Google" id="ProtNLM"/>
    </source>
</evidence>
<dbReference type="OrthoDB" id="6507213at2"/>
<evidence type="ECO:0000313" key="4">
    <source>
        <dbReference type="Proteomes" id="UP000007257"/>
    </source>
</evidence>
<dbReference type="EMBL" id="CP002505">
    <property type="protein sequence ID" value="ADW75193.1"/>
    <property type="molecule type" value="Genomic_DNA"/>
</dbReference>
<reference evidence="4" key="1">
    <citation type="submission" date="2011-01" db="EMBL/GenBank/DDBJ databases">
        <title>Complete sequence of chromosome of Rahnella sp. Y9602.</title>
        <authorList>
            <consortium name="US DOE Joint Genome Institute"/>
            <person name="Lucas S."/>
            <person name="Copeland A."/>
            <person name="Lapidus A."/>
            <person name="Cheng J.-F."/>
            <person name="Goodwin L."/>
            <person name="Pitluck S."/>
            <person name="Lu M."/>
            <person name="Detter J.C."/>
            <person name="Han C."/>
            <person name="Tapia R."/>
            <person name="Land M."/>
            <person name="Hauser L."/>
            <person name="Kyrpides N."/>
            <person name="Ivanova N."/>
            <person name="Ovchinnikova G."/>
            <person name="Pagani I."/>
            <person name="Sobecky P.A."/>
            <person name="Martinez R.J."/>
            <person name="Woyke T."/>
        </authorList>
    </citation>
    <scope>NUCLEOTIDE SEQUENCE [LARGE SCALE GENOMIC DNA]</scope>
    <source>
        <strain evidence="4">Y9602</strain>
    </source>
</reference>
<dbReference type="KEGG" id="rah:Rahaq_3603"/>
<evidence type="ECO:0000256" key="1">
    <source>
        <dbReference type="SAM" id="MobiDB-lite"/>
    </source>
</evidence>
<organism evidence="3 4">
    <name type="scientific">Rahnella sp. (strain Y9602)</name>
    <dbReference type="NCBI Taxonomy" id="2703885"/>
    <lineage>
        <taxon>Bacteria</taxon>
        <taxon>Pseudomonadati</taxon>
        <taxon>Pseudomonadota</taxon>
        <taxon>Gammaproteobacteria</taxon>
        <taxon>Enterobacterales</taxon>
        <taxon>Yersiniaceae</taxon>
        <taxon>Rahnella</taxon>
    </lineage>
</organism>
<proteinExistence type="predicted"/>
<dbReference type="RefSeq" id="WP_013576884.1">
    <property type="nucleotide sequence ID" value="NC_015061.1"/>
</dbReference>